<evidence type="ECO:0000256" key="2">
    <source>
        <dbReference type="ARBA" id="ARBA00006164"/>
    </source>
</evidence>
<dbReference type="PANTHER" id="PTHR23142">
    <property type="entry name" value="PRE-MRNA-SPLICING FACTOR 38A-RELATED"/>
    <property type="match status" value="1"/>
</dbReference>
<keyword evidence="5 7" id="KW-0508">mRNA splicing</keyword>
<evidence type="ECO:0000313" key="9">
    <source>
        <dbReference type="EMBL" id="KAJ1968736.1"/>
    </source>
</evidence>
<evidence type="ECO:0000256" key="6">
    <source>
        <dbReference type="ARBA" id="ARBA00023242"/>
    </source>
</evidence>
<comment type="similarity">
    <text evidence="2 7">Belongs to the PRP38 family.</text>
</comment>
<dbReference type="InterPro" id="IPR005037">
    <property type="entry name" value="PRP38"/>
</dbReference>
<comment type="subcellular location">
    <subcellularLocation>
        <location evidence="1 7">Nucleus</location>
    </subcellularLocation>
</comment>
<keyword evidence="10" id="KW-1185">Reference proteome</keyword>
<evidence type="ECO:0000256" key="5">
    <source>
        <dbReference type="ARBA" id="ARBA00023187"/>
    </source>
</evidence>
<evidence type="ECO:0000256" key="3">
    <source>
        <dbReference type="ARBA" id="ARBA00022664"/>
    </source>
</evidence>
<evidence type="ECO:0000256" key="1">
    <source>
        <dbReference type="ARBA" id="ARBA00004123"/>
    </source>
</evidence>
<sequence>MADSPKYAATSNPATQSNRLETWGNATTMNLNNLLYQNIQTSAYFKSLYAFKTYHEVMAEAKTKVDNLEPFLKGHMASSAFCLLLKFWTLRLTVKQVNGLLKNPDSPYVRALGFLYLRYVCQPSQLWDWYEPFLDDPEEVTLCCGPAPKVTTIGKLCVSLLKDMKFNGTILPRIPVPIARKIQEKLESRRESSSSSRSYDNRSDYSRRQRRSRSRSNSRSRYSRHYRGYRSRSRSVSRDRRHGSGRSYRRSYNESTRYKPSRSRSPYGRSRNRSRSRERGTTQGFPLGEEGEL</sequence>
<dbReference type="Pfam" id="PF03371">
    <property type="entry name" value="PRP38"/>
    <property type="match status" value="1"/>
</dbReference>
<proteinExistence type="inferred from homology"/>
<keyword evidence="4 7" id="KW-0747">Spliceosome</keyword>
<dbReference type="EMBL" id="JANBPY010000142">
    <property type="protein sequence ID" value="KAJ1968736.1"/>
    <property type="molecule type" value="Genomic_DNA"/>
</dbReference>
<dbReference type="Proteomes" id="UP001150925">
    <property type="component" value="Unassembled WGS sequence"/>
</dbReference>
<accession>A0A9W8E8L2</accession>
<name>A0A9W8E8L2_9FUNG</name>
<dbReference type="GO" id="GO:0000398">
    <property type="term" value="P:mRNA splicing, via spliceosome"/>
    <property type="evidence" value="ECO:0007669"/>
    <property type="project" value="UniProtKB-UniRule"/>
</dbReference>
<gene>
    <name evidence="9" type="ORF">IWQ62_001061</name>
</gene>
<feature type="compositionally biased region" description="Basic residues" evidence="8">
    <location>
        <begin position="208"/>
        <end position="249"/>
    </location>
</feature>
<organism evidence="9 10">
    <name type="scientific">Dispira parvispora</name>
    <dbReference type="NCBI Taxonomy" id="1520584"/>
    <lineage>
        <taxon>Eukaryota</taxon>
        <taxon>Fungi</taxon>
        <taxon>Fungi incertae sedis</taxon>
        <taxon>Zoopagomycota</taxon>
        <taxon>Kickxellomycotina</taxon>
        <taxon>Dimargaritomycetes</taxon>
        <taxon>Dimargaritales</taxon>
        <taxon>Dimargaritaceae</taxon>
        <taxon>Dispira</taxon>
    </lineage>
</organism>
<evidence type="ECO:0000256" key="4">
    <source>
        <dbReference type="ARBA" id="ARBA00022728"/>
    </source>
</evidence>
<reference evidence="9" key="1">
    <citation type="submission" date="2022-07" db="EMBL/GenBank/DDBJ databases">
        <title>Phylogenomic reconstructions and comparative analyses of Kickxellomycotina fungi.</title>
        <authorList>
            <person name="Reynolds N.K."/>
            <person name="Stajich J.E."/>
            <person name="Barry K."/>
            <person name="Grigoriev I.V."/>
            <person name="Crous P."/>
            <person name="Smith M.E."/>
        </authorList>
    </citation>
    <scope>NUCLEOTIDE SEQUENCE</scope>
    <source>
        <strain evidence="9">RSA 1196</strain>
    </source>
</reference>
<dbReference type="OrthoDB" id="3881at2759"/>
<evidence type="ECO:0000256" key="8">
    <source>
        <dbReference type="SAM" id="MobiDB-lite"/>
    </source>
</evidence>
<evidence type="ECO:0000313" key="10">
    <source>
        <dbReference type="Proteomes" id="UP001150925"/>
    </source>
</evidence>
<feature type="region of interest" description="Disordered" evidence="8">
    <location>
        <begin position="186"/>
        <end position="293"/>
    </location>
</feature>
<protein>
    <recommendedName>
        <fullName evidence="7">Pre-mRNA-splicing factor 38</fullName>
    </recommendedName>
</protein>
<comment type="function">
    <text evidence="7">Required for pre-mRNA splicing.</text>
</comment>
<evidence type="ECO:0000256" key="7">
    <source>
        <dbReference type="RuleBase" id="RU367025"/>
    </source>
</evidence>
<dbReference type="GO" id="GO:0005681">
    <property type="term" value="C:spliceosomal complex"/>
    <property type="evidence" value="ECO:0007669"/>
    <property type="project" value="UniProtKB-KW"/>
</dbReference>
<keyword evidence="6 7" id="KW-0539">Nucleus</keyword>
<keyword evidence="3 7" id="KW-0507">mRNA processing</keyword>
<comment type="caution">
    <text evidence="9">The sequence shown here is derived from an EMBL/GenBank/DDBJ whole genome shotgun (WGS) entry which is preliminary data.</text>
</comment>
<dbReference type="AlphaFoldDB" id="A0A9W8E8L2"/>